<name>A0A438FAD9_VITVI</name>
<dbReference type="AlphaFoldDB" id="A0A438FAD9"/>
<dbReference type="GO" id="GO:0003723">
    <property type="term" value="F:RNA binding"/>
    <property type="evidence" value="ECO:0007669"/>
    <property type="project" value="InterPro"/>
</dbReference>
<dbReference type="Gene3D" id="1.25.40.10">
    <property type="entry name" value="Tetratricopeptide repeat domain"/>
    <property type="match status" value="1"/>
</dbReference>
<organism evidence="3 4">
    <name type="scientific">Vitis vinifera</name>
    <name type="common">Grape</name>
    <dbReference type="NCBI Taxonomy" id="29760"/>
    <lineage>
        <taxon>Eukaryota</taxon>
        <taxon>Viridiplantae</taxon>
        <taxon>Streptophyta</taxon>
        <taxon>Embryophyta</taxon>
        <taxon>Tracheophyta</taxon>
        <taxon>Spermatophyta</taxon>
        <taxon>Magnoliopsida</taxon>
        <taxon>eudicotyledons</taxon>
        <taxon>Gunneridae</taxon>
        <taxon>Pentapetalae</taxon>
        <taxon>rosids</taxon>
        <taxon>Vitales</taxon>
        <taxon>Vitaceae</taxon>
        <taxon>Viteae</taxon>
        <taxon>Vitis</taxon>
    </lineage>
</organism>
<keyword evidence="1" id="KW-0677">Repeat</keyword>
<evidence type="ECO:0000256" key="2">
    <source>
        <dbReference type="PROSITE-ProRule" id="PRU00708"/>
    </source>
</evidence>
<dbReference type="Pfam" id="PF01535">
    <property type="entry name" value="PPR"/>
    <property type="match status" value="1"/>
</dbReference>
<dbReference type="Proteomes" id="UP000288805">
    <property type="component" value="Unassembled WGS sequence"/>
</dbReference>
<dbReference type="EMBL" id="QGNW01001068">
    <property type="protein sequence ID" value="RVW56935.1"/>
    <property type="molecule type" value="Genomic_DNA"/>
</dbReference>
<dbReference type="InterPro" id="IPR011990">
    <property type="entry name" value="TPR-like_helical_dom_sf"/>
</dbReference>
<proteinExistence type="predicted"/>
<comment type="caution">
    <text evidence="3">The sequence shown here is derived from an EMBL/GenBank/DDBJ whole genome shotgun (WGS) entry which is preliminary data.</text>
</comment>
<protein>
    <submittedName>
        <fullName evidence="3">Putative pentatricopeptide repeat-containing protein</fullName>
    </submittedName>
</protein>
<dbReference type="NCBIfam" id="TIGR00756">
    <property type="entry name" value="PPR"/>
    <property type="match status" value="1"/>
</dbReference>
<sequence>MMEEAEIVFESLRQRNIISWTASINGFYQHGDFKKALKQFSMMRESGIEPNEFTFSIVLASCGCVKDFIDGRMFHTQVIKKGMASGVFVGTAIIDMYSGLGEMDEADKQFKQMGGQHLMCHGML</sequence>
<dbReference type="PANTHER" id="PTHR47926">
    <property type="entry name" value="PENTATRICOPEPTIDE REPEAT-CONTAINING PROTEIN"/>
    <property type="match status" value="1"/>
</dbReference>
<feature type="repeat" description="PPR" evidence="2">
    <location>
        <begin position="16"/>
        <end position="50"/>
    </location>
</feature>
<dbReference type="PANTHER" id="PTHR47926:SF533">
    <property type="entry name" value="DYW DOMAIN-CONTAINING PROTEIN"/>
    <property type="match status" value="1"/>
</dbReference>
<gene>
    <name evidence="3" type="primary">PCMP-H86_1</name>
    <name evidence="3" type="ORF">CK203_070605</name>
</gene>
<evidence type="ECO:0000313" key="4">
    <source>
        <dbReference type="Proteomes" id="UP000288805"/>
    </source>
</evidence>
<dbReference type="InterPro" id="IPR002885">
    <property type="entry name" value="PPR_rpt"/>
</dbReference>
<dbReference type="InterPro" id="IPR046960">
    <property type="entry name" value="PPR_At4g14850-like_plant"/>
</dbReference>
<evidence type="ECO:0000313" key="3">
    <source>
        <dbReference type="EMBL" id="RVW56935.1"/>
    </source>
</evidence>
<reference evidence="3 4" key="1">
    <citation type="journal article" date="2018" name="PLoS Genet.">
        <title>Population sequencing reveals clonal diversity and ancestral inbreeding in the grapevine cultivar Chardonnay.</title>
        <authorList>
            <person name="Roach M.J."/>
            <person name="Johnson D.L."/>
            <person name="Bohlmann J."/>
            <person name="van Vuuren H.J."/>
            <person name="Jones S.J."/>
            <person name="Pretorius I.S."/>
            <person name="Schmidt S.A."/>
            <person name="Borneman A.R."/>
        </authorList>
    </citation>
    <scope>NUCLEOTIDE SEQUENCE [LARGE SCALE GENOMIC DNA]</scope>
    <source>
        <strain evidence="4">cv. Chardonnay</strain>
        <tissue evidence="3">Leaf</tissue>
    </source>
</reference>
<evidence type="ECO:0000256" key="1">
    <source>
        <dbReference type="ARBA" id="ARBA00022737"/>
    </source>
</evidence>
<dbReference type="Pfam" id="PF13041">
    <property type="entry name" value="PPR_2"/>
    <property type="match status" value="1"/>
</dbReference>
<dbReference type="GO" id="GO:0009451">
    <property type="term" value="P:RNA modification"/>
    <property type="evidence" value="ECO:0007669"/>
    <property type="project" value="InterPro"/>
</dbReference>
<dbReference type="PROSITE" id="PS51375">
    <property type="entry name" value="PPR"/>
    <property type="match status" value="1"/>
</dbReference>
<accession>A0A438FAD9</accession>